<evidence type="ECO:0000313" key="2">
    <source>
        <dbReference type="EMBL" id="UBU98501.1"/>
    </source>
</evidence>
<keyword evidence="2" id="KW-0540">Nuclease</keyword>
<dbReference type="InterPro" id="IPR004860">
    <property type="entry name" value="LAGLIDADG_dom"/>
</dbReference>
<dbReference type="PANTHER" id="PTHR36181:SF4">
    <property type="entry name" value="LAGLIDADG ENDONUCLEASE"/>
    <property type="match status" value="1"/>
</dbReference>
<reference evidence="2" key="1">
    <citation type="submission" date="2021-01" db="EMBL/GenBank/DDBJ databases">
        <authorList>
            <person name="Sun H.-H."/>
            <person name="Zhang S."/>
            <person name="Zhang Y.-J."/>
        </authorList>
    </citation>
    <scope>NUCLEOTIDE SEQUENCE</scope>
    <source>
        <strain evidence="2">CMM1</strain>
    </source>
</reference>
<proteinExistence type="predicted"/>
<dbReference type="RefSeq" id="YP_010218638.1">
    <property type="nucleotide sequence ID" value="NC_058917.1"/>
</dbReference>
<protein>
    <submittedName>
        <fullName evidence="2">LAGLIDADG endonuclease</fullName>
    </submittedName>
</protein>
<dbReference type="EMBL" id="MW538937">
    <property type="protein sequence ID" value="UBU98501.1"/>
    <property type="molecule type" value="Genomic_DNA"/>
</dbReference>
<gene>
    <name evidence="2" type="primary">orf121A</name>
</gene>
<keyword evidence="2" id="KW-0378">Hydrolase</keyword>
<dbReference type="InterPro" id="IPR051289">
    <property type="entry name" value="LAGLIDADG_Endonuclease"/>
</dbReference>
<dbReference type="Gene3D" id="3.10.28.10">
    <property type="entry name" value="Homing endonucleases"/>
    <property type="match status" value="1"/>
</dbReference>
<dbReference type="Pfam" id="PF00961">
    <property type="entry name" value="LAGLIDADG_1"/>
    <property type="match status" value="1"/>
</dbReference>
<keyword evidence="2" id="KW-0496">Mitochondrion</keyword>
<dbReference type="GO" id="GO:0004519">
    <property type="term" value="F:endonuclease activity"/>
    <property type="evidence" value="ECO:0007669"/>
    <property type="project" value="UniProtKB-KW"/>
</dbReference>
<dbReference type="SUPFAM" id="SSF55608">
    <property type="entry name" value="Homing endonucleases"/>
    <property type="match status" value="1"/>
</dbReference>
<evidence type="ECO:0000259" key="1">
    <source>
        <dbReference type="Pfam" id="PF00961"/>
    </source>
</evidence>
<accession>A0A8K1I7W7</accession>
<dbReference type="PANTHER" id="PTHR36181">
    <property type="entry name" value="INTRON-ENCODED ENDONUCLEASE AI3-RELATED"/>
    <property type="match status" value="1"/>
</dbReference>
<geneLocation type="mitochondrion" evidence="2"/>
<sequence>MYIFMFSCLMGGWKSSHGLSKLSQVSTEFLQCPYFITGLSDGESSFCVSISKYKKLKTGWLVRAVFRIELHSREISLLYGIQSFFGVGNISIGKTRDTVAYSVGSTQDLTNVIIPHFLKYP</sequence>
<organism evidence="2">
    <name type="scientific">Morchella brunnea</name>
    <dbReference type="NCBI Taxonomy" id="1174671"/>
    <lineage>
        <taxon>Eukaryota</taxon>
        <taxon>Fungi</taxon>
        <taxon>Dikarya</taxon>
        <taxon>Ascomycota</taxon>
        <taxon>Pezizomycotina</taxon>
        <taxon>Pezizomycetes</taxon>
        <taxon>Pezizales</taxon>
        <taxon>Morchellaceae</taxon>
        <taxon>Morchella</taxon>
    </lineage>
</organism>
<dbReference type="GO" id="GO:0005739">
    <property type="term" value="C:mitochondrion"/>
    <property type="evidence" value="ECO:0007669"/>
    <property type="project" value="UniProtKB-ARBA"/>
</dbReference>
<dbReference type="GeneID" id="68665161"/>
<keyword evidence="2" id="KW-0255">Endonuclease</keyword>
<dbReference type="InterPro" id="IPR027434">
    <property type="entry name" value="Homing_endonucl"/>
</dbReference>
<name>A0A8K1I7W7_9PEZI</name>
<dbReference type="AlphaFoldDB" id="A0A8K1I7W7"/>
<feature type="domain" description="Homing endonuclease LAGLIDADG" evidence="1">
    <location>
        <begin position="36"/>
        <end position="121"/>
    </location>
</feature>